<dbReference type="RefSeq" id="WP_015234554.1">
    <property type="nucleotide sequence ID" value="NC_019793.1"/>
</dbReference>
<keyword evidence="1" id="KW-0472">Membrane</keyword>
<feature type="transmembrane region" description="Helical" evidence="1">
    <location>
        <begin position="75"/>
        <end position="93"/>
    </location>
</feature>
<accession>K9ZYG5</accession>
<keyword evidence="3" id="KW-1185">Reference proteome</keyword>
<evidence type="ECO:0000313" key="3">
    <source>
        <dbReference type="Proteomes" id="UP000010467"/>
    </source>
</evidence>
<reference evidence="3" key="1">
    <citation type="submission" date="2012-03" db="EMBL/GenBank/DDBJ databases">
        <title>Complete sequence of chromosome of Deinococcus peraridilitoris DSM 19664.</title>
        <authorList>
            <person name="Lucas S."/>
            <person name="Copeland A."/>
            <person name="Lapidus A."/>
            <person name="Glavina del Rio T."/>
            <person name="Dalin E."/>
            <person name="Tice H."/>
            <person name="Bruce D."/>
            <person name="Goodwin L."/>
            <person name="Pitluck S."/>
            <person name="Peters L."/>
            <person name="Mikhailova N."/>
            <person name="Lu M."/>
            <person name="Kyrpides N."/>
            <person name="Mavromatis K."/>
            <person name="Ivanova N."/>
            <person name="Brettin T."/>
            <person name="Detter J.C."/>
            <person name="Han C."/>
            <person name="Larimer F."/>
            <person name="Land M."/>
            <person name="Hauser L."/>
            <person name="Markowitz V."/>
            <person name="Cheng J.-F."/>
            <person name="Hugenholtz P."/>
            <person name="Woyke T."/>
            <person name="Wu D."/>
            <person name="Pukall R."/>
            <person name="Steenblock K."/>
            <person name="Brambilla E."/>
            <person name="Klenk H.-P."/>
            <person name="Eisen J.A."/>
        </authorList>
    </citation>
    <scope>NUCLEOTIDE SEQUENCE [LARGE SCALE GENOMIC DNA]</scope>
    <source>
        <strain evidence="3">DSM 19664 / LMG 22246 / CIP 109416 / KR-200</strain>
    </source>
</reference>
<dbReference type="EMBL" id="CP003382">
    <property type="protein sequence ID" value="AFZ66244.1"/>
    <property type="molecule type" value="Genomic_DNA"/>
</dbReference>
<proteinExistence type="predicted"/>
<dbReference type="Proteomes" id="UP000010467">
    <property type="component" value="Chromosome"/>
</dbReference>
<evidence type="ECO:0000256" key="1">
    <source>
        <dbReference type="SAM" id="Phobius"/>
    </source>
</evidence>
<feature type="transmembrane region" description="Helical" evidence="1">
    <location>
        <begin position="43"/>
        <end position="63"/>
    </location>
</feature>
<gene>
    <name evidence="2" type="ordered locus">Deipe_0657</name>
</gene>
<keyword evidence="1" id="KW-0812">Transmembrane</keyword>
<feature type="transmembrane region" description="Helical" evidence="1">
    <location>
        <begin position="12"/>
        <end position="37"/>
    </location>
</feature>
<dbReference type="HOGENOM" id="CLU_123166_0_0_0"/>
<dbReference type="AlphaFoldDB" id="K9ZYG5"/>
<evidence type="ECO:0000313" key="2">
    <source>
        <dbReference type="EMBL" id="AFZ66244.1"/>
    </source>
</evidence>
<feature type="transmembrane region" description="Helical" evidence="1">
    <location>
        <begin position="113"/>
        <end position="133"/>
    </location>
</feature>
<dbReference type="KEGG" id="dpd:Deipe_0657"/>
<sequence length="145" mass="14688">MNTQNLKAGVVGGLAGGVVFGVMMATMGMLPMIASLVGSESAAVGLLVHLLISAVIGLGFALVLGERVRGTGSAAGLGALYGLAWWVLGPLLMMPVMMGMGPQFASALSMPNLMSLLGHLIFGVVLGVTYAAMAGRTVPRTRLTS</sequence>
<protein>
    <recommendedName>
        <fullName evidence="4">DUF1440 domain-containing protein</fullName>
    </recommendedName>
</protein>
<keyword evidence="1" id="KW-1133">Transmembrane helix</keyword>
<dbReference type="eggNOG" id="ENOG50332W5">
    <property type="taxonomic scope" value="Bacteria"/>
</dbReference>
<name>K9ZYG5_DEIPD</name>
<evidence type="ECO:0008006" key="4">
    <source>
        <dbReference type="Google" id="ProtNLM"/>
    </source>
</evidence>
<organism evidence="2 3">
    <name type="scientific">Deinococcus peraridilitoris (strain DSM 19664 / LMG 22246 / CIP 109416 / KR-200)</name>
    <dbReference type="NCBI Taxonomy" id="937777"/>
    <lineage>
        <taxon>Bacteria</taxon>
        <taxon>Thermotogati</taxon>
        <taxon>Deinococcota</taxon>
        <taxon>Deinococci</taxon>
        <taxon>Deinococcales</taxon>
        <taxon>Deinococcaceae</taxon>
        <taxon>Deinococcus</taxon>
    </lineage>
</organism>
<dbReference type="STRING" id="937777.Deipe_0657"/>
<dbReference type="PATRIC" id="fig|937777.3.peg.661"/>
<dbReference type="OrthoDB" id="5644717at2"/>